<dbReference type="OrthoDB" id="1273722at2"/>
<evidence type="ECO:0000259" key="1">
    <source>
        <dbReference type="Pfam" id="PF04738"/>
    </source>
</evidence>
<feature type="domain" description="Thiopeptide-type bacteriocin biosynthesis" evidence="2">
    <location>
        <begin position="754"/>
        <end position="1008"/>
    </location>
</feature>
<evidence type="ECO:0000259" key="2">
    <source>
        <dbReference type="Pfam" id="PF14028"/>
    </source>
</evidence>
<keyword evidence="4" id="KW-1185">Reference proteome</keyword>
<evidence type="ECO:0000313" key="4">
    <source>
        <dbReference type="Proteomes" id="UP000199532"/>
    </source>
</evidence>
<dbReference type="Pfam" id="PF14028">
    <property type="entry name" value="Lant_dehydr_C"/>
    <property type="match status" value="1"/>
</dbReference>
<dbReference type="Proteomes" id="UP000199532">
    <property type="component" value="Unassembled WGS sequence"/>
</dbReference>
<dbReference type="NCBIfam" id="TIGR03891">
    <property type="entry name" value="thiopep_ocin"/>
    <property type="match status" value="1"/>
</dbReference>
<dbReference type="RefSeq" id="WP_090340917.1">
    <property type="nucleotide sequence ID" value="NZ_FNXY01000010.1"/>
</dbReference>
<dbReference type="AlphaFoldDB" id="A0A1H7A6W1"/>
<protein>
    <submittedName>
        <fullName evidence="3">Thiopeptide-type bacteriocin biosynthesis domain-containing protein</fullName>
    </submittedName>
</protein>
<dbReference type="InterPro" id="IPR006827">
    <property type="entry name" value="Lant_deHydtase_N"/>
</dbReference>
<sequence length="1016" mass="118194">MIRHFDFFLLRRPALSVNQLYEFHQQLCNQTPETLLKNYYQNPLAQESIFVASSALYERFQIWLNGGEISENNKILNTLYKYLVRSGTRSTPYGLFSGCVFGTISSSTKFKISDSNQISRNSRIDFECLIAIKEWIIQQPTIQSQLKLFPNSSLYTVGQNYRYVEEHRQDLQRTYFISSIEGNEYLDNIFEAAQDGATIGELVELLVSGEIEHAEATIFIEELIINKILIFDLETVITGPGFLDVLISKLSSLQNTDFLTKQLRGFKIALTRQDERVVMYQQLRQDIDSLISVPVKQDFIQVDTFYSYSDCTIKTEVIHQIQRSLAKLMVLNQPFINKDLLQFKQKFMNRYEDQEVLLVKALDQETGVGYGLTSSFGAGYTPMIDNLIFPSAEDSQTAGAAGWWQKFILEKYTEVLREGSATIELTDEDLDNIARHKTADIPDVPNFYAFGNILSNSGEAMDQGHFTFNLGVCNGPSAVNIISRFYEGSQELLDHLRVCVKQEEEQNPDVIFAEIIYCPDSRAGNIMARPSLYQYEIPYMGKASVAKEFQIPVQDLMISVRAGAVMLRSRRLNKRIIPRLSNAHNYKTGLPIYRFLCDLQHQDAHLNLKFDWDFLADQKFLPQVKYQNIILQRAAWILEASEFKGALLNDVLKKLQKRGIPEKFVIVSGDNELFVDSNISYSLQLLIQAFHKEQTVLVKEFLLTPENCFLQHEGQKYASEVVIPFWNDHAAPIKGFSLENENDLERRFSIGSEWLYLKIYAGEKTCDTMLINDFYPLVRQLLEDKVIEKFFFIRYADPESHLRLRFYSKKQDFYQEVIKAIQDILQRNKEEDIVYKIQADTYNRELERYGNEYIGLCETLFHNDSMSILEFLWRSDNGYDENNRFIFAVRQINNLLSNADFSYTVRYEILDKLKENFFLEFNGDSGLRKQLGEKYREFRPMMELVLKAEQGAANIENRYLKELVENIQDRTQLLAIFASLIHMTINRLFPYKQRVYELIIYHCLAKQYASEKSRRR</sequence>
<feature type="domain" description="Lantibiotic dehydratase N-terminal" evidence="1">
    <location>
        <begin position="41"/>
        <end position="686"/>
    </location>
</feature>
<dbReference type="STRING" id="408657.SAMN04487995_5477"/>
<name>A0A1H7A6W1_9BACT</name>
<proteinExistence type="predicted"/>
<accession>A0A1H7A6W1</accession>
<dbReference type="EMBL" id="FNXY01000010">
    <property type="protein sequence ID" value="SEJ61341.1"/>
    <property type="molecule type" value="Genomic_DNA"/>
</dbReference>
<dbReference type="Pfam" id="PF04738">
    <property type="entry name" value="Lant_dehydr_N"/>
    <property type="match status" value="1"/>
</dbReference>
<reference evidence="3 4" key="1">
    <citation type="submission" date="2016-10" db="EMBL/GenBank/DDBJ databases">
        <authorList>
            <person name="de Groot N.N."/>
        </authorList>
    </citation>
    <scope>NUCLEOTIDE SEQUENCE [LARGE SCALE GENOMIC DNA]</scope>
    <source>
        <strain evidence="3 4">DSM 19938</strain>
    </source>
</reference>
<gene>
    <name evidence="3" type="ORF">SAMN04487995_5477</name>
</gene>
<organism evidence="3 4">
    <name type="scientific">Dyadobacter koreensis</name>
    <dbReference type="NCBI Taxonomy" id="408657"/>
    <lineage>
        <taxon>Bacteria</taxon>
        <taxon>Pseudomonadati</taxon>
        <taxon>Bacteroidota</taxon>
        <taxon>Cytophagia</taxon>
        <taxon>Cytophagales</taxon>
        <taxon>Spirosomataceae</taxon>
        <taxon>Dyadobacter</taxon>
    </lineage>
</organism>
<dbReference type="InterPro" id="IPR023809">
    <property type="entry name" value="Thiopep_bacteriocin_synth_dom"/>
</dbReference>
<evidence type="ECO:0000313" key="3">
    <source>
        <dbReference type="EMBL" id="SEJ61341.1"/>
    </source>
</evidence>